<comment type="caution">
    <text evidence="1">The sequence shown here is derived from an EMBL/GenBank/DDBJ whole genome shotgun (WGS) entry which is preliminary data.</text>
</comment>
<evidence type="ECO:0000313" key="2">
    <source>
        <dbReference type="Proteomes" id="UP001589532"/>
    </source>
</evidence>
<dbReference type="EMBL" id="JBHMBW010000064">
    <property type="protein sequence ID" value="MFB9629745.1"/>
    <property type="molecule type" value="Genomic_DNA"/>
</dbReference>
<name>A0ABV5SDJ1_9ACTN</name>
<dbReference type="Proteomes" id="UP001589532">
    <property type="component" value="Unassembled WGS sequence"/>
</dbReference>
<reference evidence="1 2" key="1">
    <citation type="submission" date="2024-09" db="EMBL/GenBank/DDBJ databases">
        <authorList>
            <person name="Sun Q."/>
            <person name="Mori K."/>
        </authorList>
    </citation>
    <scope>NUCLEOTIDE SEQUENCE [LARGE SCALE GENOMIC DNA]</scope>
    <source>
        <strain evidence="1 2">JCM 3143</strain>
    </source>
</reference>
<protein>
    <submittedName>
        <fullName evidence="1">Uncharacterized protein</fullName>
    </submittedName>
</protein>
<accession>A0ABV5SDJ1</accession>
<dbReference type="RefSeq" id="WP_344988640.1">
    <property type="nucleotide sequence ID" value="NZ_BAAAXV010000002.1"/>
</dbReference>
<sequence length="73" mass="7666">MAALSAGQDLVVGATRPAPGYEDDLVTTAKALPGRAGRGLGLPEPVRAARAGERTGRYRLGGDELPIARRLRR</sequence>
<keyword evidence="2" id="KW-1185">Reference proteome</keyword>
<evidence type="ECO:0000313" key="1">
    <source>
        <dbReference type="EMBL" id="MFB9629745.1"/>
    </source>
</evidence>
<organism evidence="1 2">
    <name type="scientific">Nonomuraea helvata</name>
    <dbReference type="NCBI Taxonomy" id="37484"/>
    <lineage>
        <taxon>Bacteria</taxon>
        <taxon>Bacillati</taxon>
        <taxon>Actinomycetota</taxon>
        <taxon>Actinomycetes</taxon>
        <taxon>Streptosporangiales</taxon>
        <taxon>Streptosporangiaceae</taxon>
        <taxon>Nonomuraea</taxon>
    </lineage>
</organism>
<proteinExistence type="predicted"/>
<gene>
    <name evidence="1" type="ORF">ACFFSA_42305</name>
</gene>